<accession>A0A9E6URF8</accession>
<dbReference type="Proteomes" id="UP000825701">
    <property type="component" value="Chromosome"/>
</dbReference>
<sequence>MDGRDAADLRGRDPPDLQALGRRADRPRLPAVAMNVAFGQNGFLTAGLLGAGLALLDRRPVAAGILIGLLTYKPQFGALIPIALLACGHWRAIASAAATALAAAGAATLAFGAEVWPAFLASTKLTNHAVLEMGWANFAELVSPFGVSRWLGLGYWSAWMVQGAVMATLAALVWSAWRRPGADGPKRALLAAGCVAASPYAYVYDLTTLGVALAFLLKDGCAPAERRAVALVCLLIIAEPLSGTPSASSPRRSSPRWRSGGSGRAWRAGTRWRRPERPVAAIRSVTRPLRAVAPRERDRSQPPPSPATPAATFRSTSARDTGGQPFFARRGRTRRFTRRRPGPAVGFSAFS</sequence>
<reference evidence="10" key="1">
    <citation type="submission" date="2021-08" db="EMBL/GenBank/DDBJ databases">
        <authorList>
            <person name="Zhang H."/>
            <person name="Xu M."/>
            <person name="Yu Z."/>
            <person name="Yang L."/>
            <person name="Cai Y."/>
        </authorList>
    </citation>
    <scope>NUCLEOTIDE SEQUENCE</scope>
    <source>
        <strain evidence="10">CHL1</strain>
    </source>
</reference>
<protein>
    <submittedName>
        <fullName evidence="10">DUF2029 domain-containing protein</fullName>
    </submittedName>
</protein>
<keyword evidence="11" id="KW-1185">Reference proteome</keyword>
<dbReference type="RefSeq" id="WP_261405883.1">
    <property type="nucleotide sequence ID" value="NZ_CP081869.1"/>
</dbReference>
<organism evidence="10 11">
    <name type="scientific">Chenggangzhangella methanolivorans</name>
    <dbReference type="NCBI Taxonomy" id="1437009"/>
    <lineage>
        <taxon>Bacteria</taxon>
        <taxon>Pseudomonadati</taxon>
        <taxon>Pseudomonadota</taxon>
        <taxon>Alphaproteobacteria</taxon>
        <taxon>Hyphomicrobiales</taxon>
        <taxon>Methylopilaceae</taxon>
        <taxon>Chenggangzhangella</taxon>
    </lineage>
</organism>
<feature type="region of interest" description="Disordered" evidence="8">
    <location>
        <begin position="1"/>
        <end position="21"/>
    </location>
</feature>
<keyword evidence="6 9" id="KW-0472">Membrane</keyword>
<feature type="transmembrane region" description="Helical" evidence="9">
    <location>
        <begin position="92"/>
        <end position="113"/>
    </location>
</feature>
<dbReference type="GO" id="GO:0005886">
    <property type="term" value="C:plasma membrane"/>
    <property type="evidence" value="ECO:0007669"/>
    <property type="project" value="UniProtKB-SubCell"/>
</dbReference>
<evidence type="ECO:0000313" key="10">
    <source>
        <dbReference type="EMBL" id="QZO02225.1"/>
    </source>
</evidence>
<keyword evidence="2" id="KW-1003">Cell membrane</keyword>
<proteinExistence type="inferred from homology"/>
<comment type="similarity">
    <text evidence="7">Belongs to the glycosyltransferase 87 family.</text>
</comment>
<feature type="transmembrane region" description="Helical" evidence="9">
    <location>
        <begin position="189"/>
        <end position="216"/>
    </location>
</feature>
<feature type="compositionally biased region" description="Basic and acidic residues" evidence="8">
    <location>
        <begin position="1"/>
        <end position="15"/>
    </location>
</feature>
<evidence type="ECO:0000256" key="7">
    <source>
        <dbReference type="ARBA" id="ARBA00024033"/>
    </source>
</evidence>
<gene>
    <name evidence="10" type="ORF">K6K41_01420</name>
</gene>
<feature type="region of interest" description="Disordered" evidence="8">
    <location>
        <begin position="243"/>
        <end position="351"/>
    </location>
</feature>
<dbReference type="EMBL" id="CP081869">
    <property type="protein sequence ID" value="QZO02225.1"/>
    <property type="molecule type" value="Genomic_DNA"/>
</dbReference>
<feature type="transmembrane region" description="Helical" evidence="9">
    <location>
        <begin position="153"/>
        <end position="177"/>
    </location>
</feature>
<dbReference type="InterPro" id="IPR018584">
    <property type="entry name" value="GT87"/>
</dbReference>
<keyword evidence="5 9" id="KW-1133">Transmembrane helix</keyword>
<keyword evidence="4 9" id="KW-0812">Transmembrane</keyword>
<evidence type="ECO:0000256" key="3">
    <source>
        <dbReference type="ARBA" id="ARBA00022679"/>
    </source>
</evidence>
<keyword evidence="3" id="KW-0808">Transferase</keyword>
<feature type="compositionally biased region" description="Basic residues" evidence="8">
    <location>
        <begin position="329"/>
        <end position="341"/>
    </location>
</feature>
<feature type="transmembrane region" description="Helical" evidence="9">
    <location>
        <begin position="32"/>
        <end position="55"/>
    </location>
</feature>
<feature type="transmembrane region" description="Helical" evidence="9">
    <location>
        <begin position="61"/>
        <end position="85"/>
    </location>
</feature>
<evidence type="ECO:0000256" key="5">
    <source>
        <dbReference type="ARBA" id="ARBA00022989"/>
    </source>
</evidence>
<name>A0A9E6URF8_9HYPH</name>
<feature type="compositionally biased region" description="Low complexity" evidence="8">
    <location>
        <begin position="243"/>
        <end position="269"/>
    </location>
</feature>
<evidence type="ECO:0000256" key="6">
    <source>
        <dbReference type="ARBA" id="ARBA00023136"/>
    </source>
</evidence>
<evidence type="ECO:0000256" key="8">
    <source>
        <dbReference type="SAM" id="MobiDB-lite"/>
    </source>
</evidence>
<dbReference type="AlphaFoldDB" id="A0A9E6URF8"/>
<evidence type="ECO:0000256" key="1">
    <source>
        <dbReference type="ARBA" id="ARBA00004651"/>
    </source>
</evidence>
<evidence type="ECO:0000256" key="2">
    <source>
        <dbReference type="ARBA" id="ARBA00022475"/>
    </source>
</evidence>
<evidence type="ECO:0000256" key="4">
    <source>
        <dbReference type="ARBA" id="ARBA00022692"/>
    </source>
</evidence>
<evidence type="ECO:0000256" key="9">
    <source>
        <dbReference type="SAM" id="Phobius"/>
    </source>
</evidence>
<dbReference type="Pfam" id="PF09594">
    <property type="entry name" value="GT87"/>
    <property type="match status" value="1"/>
</dbReference>
<dbReference type="KEGG" id="cmet:K6K41_01420"/>
<evidence type="ECO:0000313" key="11">
    <source>
        <dbReference type="Proteomes" id="UP000825701"/>
    </source>
</evidence>
<dbReference type="GO" id="GO:0016758">
    <property type="term" value="F:hexosyltransferase activity"/>
    <property type="evidence" value="ECO:0007669"/>
    <property type="project" value="InterPro"/>
</dbReference>
<feature type="compositionally biased region" description="Low complexity" evidence="8">
    <location>
        <begin position="308"/>
        <end position="319"/>
    </location>
</feature>
<comment type="subcellular location">
    <subcellularLocation>
        <location evidence="1">Cell membrane</location>
        <topology evidence="1">Multi-pass membrane protein</topology>
    </subcellularLocation>
</comment>